<dbReference type="InterPro" id="IPR000692">
    <property type="entry name" value="Fibrillarin"/>
</dbReference>
<dbReference type="Gene3D" id="3.40.50.150">
    <property type="entry name" value="Vaccinia Virus protein VP39"/>
    <property type="match status" value="1"/>
</dbReference>
<comment type="function">
    <text evidence="7">Involved in pre-rRNA and tRNA processing. Utilizes the methyl donor S-adenosyl-L-methionine to catalyze the site-specific 2'-hydroxyl methylation of ribose moieties in rRNA and tRNA. Site specificity is provided by a guide RNA that base pairs with the substrate. Methylation occurs at a characteristic distance from the sequence involved in base pairing with the guide RNA.</text>
</comment>
<dbReference type="PANTHER" id="PTHR10335">
    <property type="entry name" value="RRNA 2-O-METHYLTRANSFERASE FIBRILLARIN"/>
    <property type="match status" value="1"/>
</dbReference>
<dbReference type="Proteomes" id="UP000510821">
    <property type="component" value="Chromosome"/>
</dbReference>
<dbReference type="AlphaFoldDB" id="A0A7D5XF16"/>
<dbReference type="GO" id="GO:1990259">
    <property type="term" value="F:histone H2AQ104 methyltransferase activity"/>
    <property type="evidence" value="ECO:0007669"/>
    <property type="project" value="TreeGrafter"/>
</dbReference>
<evidence type="ECO:0000256" key="6">
    <source>
        <dbReference type="ARBA" id="ARBA00022884"/>
    </source>
</evidence>
<dbReference type="NCBIfam" id="NF003276">
    <property type="entry name" value="PRK04266.1-2"/>
    <property type="match status" value="1"/>
</dbReference>
<evidence type="ECO:0000256" key="1">
    <source>
        <dbReference type="ARBA" id="ARBA00010632"/>
    </source>
</evidence>
<keyword evidence="5 7" id="KW-0819">tRNA processing</keyword>
<protein>
    <recommendedName>
        <fullName evidence="7">Fibrillarin-like rRNA/tRNA 2'-O-methyltransferase</fullName>
        <ecNumber evidence="7">2.1.1.-</ecNumber>
    </recommendedName>
</protein>
<dbReference type="PROSITE" id="PS00566">
    <property type="entry name" value="FIBRILLARIN"/>
    <property type="match status" value="1"/>
</dbReference>
<feature type="binding site" evidence="7">
    <location>
        <begin position="123"/>
        <end position="124"/>
    </location>
    <ligand>
        <name>S-adenosyl-L-methionine</name>
        <dbReference type="ChEBI" id="CHEBI:59789"/>
    </ligand>
</feature>
<evidence type="ECO:0000256" key="7">
    <source>
        <dbReference type="HAMAP-Rule" id="MF_00351"/>
    </source>
</evidence>
<dbReference type="InterPro" id="IPR029063">
    <property type="entry name" value="SAM-dependent_MTases_sf"/>
</dbReference>
<dbReference type="Pfam" id="PF01269">
    <property type="entry name" value="Fibrillarin"/>
    <property type="match status" value="1"/>
</dbReference>
<keyword evidence="2 7" id="KW-0698">rRNA processing</keyword>
<reference evidence="9" key="1">
    <citation type="submission" date="2020-07" db="EMBL/GenBank/DDBJ databases">
        <title>Metabolic diversity and evolutionary history of the archaeal phylum ###Micrarchaeota### uncovered from a freshwater lake metagenome.</title>
        <authorList>
            <person name="Kadnikov V.V."/>
            <person name="Savvichev A.S."/>
            <person name="Mardanov A.V."/>
            <person name="Beletsky A.V."/>
            <person name="Chupakov A.V."/>
            <person name="Kokryatskaya N.M."/>
            <person name="Pimenov N.V."/>
            <person name="Ravin N.V."/>
        </authorList>
    </citation>
    <scope>NUCLEOTIDE SEQUENCE [LARGE SCALE GENOMIC DNA]</scope>
</reference>
<keyword evidence="3 7" id="KW-0489">Methyltransferase</keyword>
<comment type="similarity">
    <text evidence="1 7">Belongs to the methyltransferase superfamily. Fibrillarin family.</text>
</comment>
<name>A0A7D5XF16_FERL1</name>
<dbReference type="GO" id="GO:0008033">
    <property type="term" value="P:tRNA processing"/>
    <property type="evidence" value="ECO:0007669"/>
    <property type="project" value="UniProtKB-UniRule"/>
</dbReference>
<dbReference type="PIRSF" id="PIRSF006540">
    <property type="entry name" value="Nop17p"/>
    <property type="match status" value="1"/>
</dbReference>
<gene>
    <name evidence="7" type="primary">flpA</name>
    <name evidence="8" type="ORF">Sv326_0738</name>
</gene>
<dbReference type="Gene3D" id="3.30.200.20">
    <property type="entry name" value="Phosphorylase Kinase, domain 1"/>
    <property type="match status" value="1"/>
</dbReference>
<evidence type="ECO:0000256" key="2">
    <source>
        <dbReference type="ARBA" id="ARBA00022552"/>
    </source>
</evidence>
<dbReference type="PANTHER" id="PTHR10335:SF17">
    <property type="entry name" value="FIBRILLARIN"/>
    <property type="match status" value="1"/>
</dbReference>
<dbReference type="PRINTS" id="PR00052">
    <property type="entry name" value="FIBRILLARIN"/>
</dbReference>
<comment type="subunit">
    <text evidence="7">Interacts with nop5. Component of box C/D small ribonucleoprotein (sRNP) particles that contain rpl7ae, FlpA and nop5, plus a guide RNA.</text>
</comment>
<dbReference type="SMART" id="SM01206">
    <property type="entry name" value="Fibrillarin"/>
    <property type="match status" value="1"/>
</dbReference>
<dbReference type="InterPro" id="IPR020813">
    <property type="entry name" value="Fibrillarin_CS"/>
</dbReference>
<evidence type="ECO:0000256" key="3">
    <source>
        <dbReference type="ARBA" id="ARBA00022603"/>
    </source>
</evidence>
<feature type="binding site" evidence="7">
    <location>
        <begin position="143"/>
        <end position="146"/>
    </location>
    <ligand>
        <name>S-adenosyl-L-methionine</name>
        <dbReference type="ChEBI" id="CHEBI:59789"/>
    </ligand>
</feature>
<keyword evidence="4 7" id="KW-0808">Transferase</keyword>
<dbReference type="GO" id="GO:0003723">
    <property type="term" value="F:RNA binding"/>
    <property type="evidence" value="ECO:0007669"/>
    <property type="project" value="UniProtKB-UniRule"/>
</dbReference>
<sequence>MKLDEKFEGVFSIEGRLATRNLVRDFRIHGERLVEVKGVQYRYWDPYRSKLAAAVVKGLKEMPVKKGYQVLYLGAAAGVTPSFISDIVGERGVVYCVEFAPRSMRDLLYACEKRSNMLPLLADARKPENYEKDVGKVDVLYEDVAQPDQDEILIKNARQFLKKGGCAMLAIKSQSVDVTKEPEEIYRRVLEKLGKHFKILESYELSPFDKDHLFVVMRYMQGH</sequence>
<feature type="binding site" evidence="7">
    <location>
        <begin position="98"/>
        <end position="99"/>
    </location>
    <ligand>
        <name>S-adenosyl-L-methionine</name>
        <dbReference type="ChEBI" id="CHEBI:59789"/>
    </ligand>
</feature>
<dbReference type="EC" id="2.1.1.-" evidence="7"/>
<dbReference type="GO" id="GO:0008649">
    <property type="term" value="F:rRNA methyltransferase activity"/>
    <property type="evidence" value="ECO:0007669"/>
    <property type="project" value="TreeGrafter"/>
</dbReference>
<dbReference type="GO" id="GO:0000494">
    <property type="term" value="P:box C/D sno(s)RNA 3'-end processing"/>
    <property type="evidence" value="ECO:0007669"/>
    <property type="project" value="TreeGrafter"/>
</dbReference>
<dbReference type="HAMAP" id="MF_00351">
    <property type="entry name" value="RNA_methyltransf_FlpA"/>
    <property type="match status" value="1"/>
</dbReference>
<evidence type="ECO:0000256" key="4">
    <source>
        <dbReference type="ARBA" id="ARBA00022679"/>
    </source>
</evidence>
<keyword evidence="6 7" id="KW-0694">RNA-binding</keyword>
<evidence type="ECO:0000313" key="9">
    <source>
        <dbReference type="Proteomes" id="UP000510821"/>
    </source>
</evidence>
<evidence type="ECO:0000313" key="8">
    <source>
        <dbReference type="EMBL" id="QLJ52913.1"/>
    </source>
</evidence>
<accession>A0A7D5XF16</accession>
<organism evidence="8 9">
    <name type="scientific">Fermentimicrarchaeum limneticum</name>
    <dbReference type="NCBI Taxonomy" id="2795018"/>
    <lineage>
        <taxon>Archaea</taxon>
        <taxon>Candidatus Micrarchaeota</taxon>
        <taxon>Candidatus Fermentimicrarchaeales</taxon>
        <taxon>Candidatus Fermentimicrarchaeaceae</taxon>
        <taxon>Candidatus Fermentimicrarchaeum</taxon>
    </lineage>
</organism>
<dbReference type="EMBL" id="CP058998">
    <property type="protein sequence ID" value="QLJ52913.1"/>
    <property type="molecule type" value="Genomic_DNA"/>
</dbReference>
<comment type="caution">
    <text evidence="7">Lacks conserved residue(s) required for the propagation of feature annotation.</text>
</comment>
<dbReference type="KEGG" id="flt:Sv326_0738"/>
<proteinExistence type="inferred from homology"/>
<evidence type="ECO:0000256" key="5">
    <source>
        <dbReference type="ARBA" id="ARBA00022694"/>
    </source>
</evidence>
<dbReference type="SUPFAM" id="SSF53335">
    <property type="entry name" value="S-adenosyl-L-methionine-dependent methyltransferases"/>
    <property type="match status" value="1"/>
</dbReference>